<dbReference type="Proteomes" id="UP000324550">
    <property type="component" value="Unassembled WGS sequence"/>
</dbReference>
<dbReference type="InterPro" id="IPR006674">
    <property type="entry name" value="HD_domain"/>
</dbReference>
<dbReference type="SMART" id="SM00471">
    <property type="entry name" value="HDc"/>
    <property type="match status" value="1"/>
</dbReference>
<keyword evidence="3" id="KW-1185">Reference proteome</keyword>
<dbReference type="AlphaFoldDB" id="A0A5D0GJH6"/>
<comment type="caution">
    <text evidence="2">The sequence shown here is derived from an EMBL/GenBank/DDBJ whole genome shotgun (WGS) entry which is preliminary data.</text>
</comment>
<evidence type="ECO:0000259" key="1">
    <source>
        <dbReference type="SMART" id="SM00471"/>
    </source>
</evidence>
<dbReference type="InterPro" id="IPR003607">
    <property type="entry name" value="HD/PDEase_dom"/>
</dbReference>
<dbReference type="InterPro" id="IPR050135">
    <property type="entry name" value="dGTPase-like"/>
</dbReference>
<dbReference type="EMBL" id="VSFC01000012">
    <property type="protein sequence ID" value="TYA58950.1"/>
    <property type="molecule type" value="Genomic_DNA"/>
</dbReference>
<dbReference type="OrthoDB" id="9803619at2"/>
<evidence type="ECO:0000313" key="3">
    <source>
        <dbReference type="Proteomes" id="UP000324550"/>
    </source>
</evidence>
<dbReference type="GO" id="GO:0006203">
    <property type="term" value="P:dGTP catabolic process"/>
    <property type="evidence" value="ECO:0007669"/>
    <property type="project" value="TreeGrafter"/>
</dbReference>
<dbReference type="PANTHER" id="PTHR11373">
    <property type="entry name" value="DEOXYNUCLEOSIDE TRIPHOSPHATE TRIPHOSPHOHYDROLASE"/>
    <property type="match status" value="1"/>
</dbReference>
<accession>A0A5D0GJH6</accession>
<dbReference type="Pfam" id="PF19276">
    <property type="entry name" value="HD_assoc_2"/>
    <property type="match status" value="1"/>
</dbReference>
<dbReference type="GO" id="GO:0008832">
    <property type="term" value="F:dGTPase activity"/>
    <property type="evidence" value="ECO:0007669"/>
    <property type="project" value="TreeGrafter"/>
</dbReference>
<feature type="domain" description="HD/PDEase" evidence="1">
    <location>
        <begin position="68"/>
        <end position="193"/>
    </location>
</feature>
<dbReference type="Gene3D" id="1.10.3210.10">
    <property type="entry name" value="Hypothetical protein af1432"/>
    <property type="match status" value="1"/>
</dbReference>
<organism evidence="2 3">
    <name type="scientific">Formosa maritima</name>
    <dbReference type="NCBI Taxonomy" id="2592046"/>
    <lineage>
        <taxon>Bacteria</taxon>
        <taxon>Pseudomonadati</taxon>
        <taxon>Bacteroidota</taxon>
        <taxon>Flavobacteriia</taxon>
        <taxon>Flavobacteriales</taxon>
        <taxon>Flavobacteriaceae</taxon>
        <taxon>Formosa</taxon>
    </lineage>
</organism>
<dbReference type="InterPro" id="IPR045509">
    <property type="entry name" value="HD_assoc_2"/>
</dbReference>
<protein>
    <submittedName>
        <fullName evidence="2">HD domain-containing protein</fullName>
    </submittedName>
</protein>
<gene>
    <name evidence="2" type="ORF">FVF61_02030</name>
</gene>
<dbReference type="CDD" id="cd00077">
    <property type="entry name" value="HDc"/>
    <property type="match status" value="1"/>
</dbReference>
<dbReference type="Pfam" id="PF01966">
    <property type="entry name" value="HD"/>
    <property type="match status" value="1"/>
</dbReference>
<proteinExistence type="predicted"/>
<reference evidence="2 3" key="1">
    <citation type="submission" date="2019-08" db="EMBL/GenBank/DDBJ databases">
        <title>Formosa sediminis sp. nov., isolated from marine sediment.</title>
        <authorList>
            <person name="Cao W.R."/>
        </authorList>
    </citation>
    <scope>NUCLEOTIDE SEQUENCE [LARGE SCALE GENOMIC DNA]</scope>
    <source>
        <strain evidence="2 3">1494</strain>
    </source>
</reference>
<sequence length="424" mass="49608">MVHVYLFKFLNLRISLIVQNKLKIFNDPIYGFITIPNSLIYDLIEHKYFQRLRRISQMGMSYLVYPGAHHTRFHHALGCMHLMQKAVNVLRFKGVTISNDEEQALYIAILLHDIGHGPFSHAMEHSIVNGVSHEEVSLLFMEQLNQDFNLSLTLAIQIFKGEHPRKFLCQLISGQLDMDRADYLKRDSFYTGVAEGNINSERLITMLNVIDDELVIEEKGIYSVEKFLVARRLMYWQVYLHKTSLAAEQLLIRVLKRAKELTNQGIELKASEALQFFLKQEITIKNFNSETLDIFARLDDYDIISAMKEWQYHDDFILKNLCDMLINRDLLKVKLKNKKVKKEMLQVHIQKLIDTYGISKEEANYFVFTGEISNQAYQIKKQHINILYKNGKIQDIIKASDQLNLKALSKTVTKYYICYPKEKL</sequence>
<dbReference type="SUPFAM" id="SSF109604">
    <property type="entry name" value="HD-domain/PDEase-like"/>
    <property type="match status" value="1"/>
</dbReference>
<dbReference type="PANTHER" id="PTHR11373:SF4">
    <property type="entry name" value="DEOXYNUCLEOSIDE TRIPHOSPHATE TRIPHOSPHOHYDROLASE SAMHD1"/>
    <property type="match status" value="1"/>
</dbReference>
<evidence type="ECO:0000313" key="2">
    <source>
        <dbReference type="EMBL" id="TYA58950.1"/>
    </source>
</evidence>
<name>A0A5D0GJH6_9FLAO</name>